<comment type="similarity">
    <text evidence="2 3">Belongs to the small heat shock protein (HSP20) family.</text>
</comment>
<evidence type="ECO:0000259" key="5">
    <source>
        <dbReference type="PROSITE" id="PS01031"/>
    </source>
</evidence>
<evidence type="ECO:0000313" key="6">
    <source>
        <dbReference type="EMBL" id="PTL86880.1"/>
    </source>
</evidence>
<dbReference type="PROSITE" id="PS01031">
    <property type="entry name" value="SHSP"/>
    <property type="match status" value="1"/>
</dbReference>
<accession>A0A2T4VYM4</accession>
<evidence type="ECO:0000256" key="2">
    <source>
        <dbReference type="PROSITE-ProRule" id="PRU00285"/>
    </source>
</evidence>
<evidence type="ECO:0000256" key="3">
    <source>
        <dbReference type="RuleBase" id="RU003616"/>
    </source>
</evidence>
<dbReference type="InterPro" id="IPR008978">
    <property type="entry name" value="HSP20-like_chaperone"/>
</dbReference>
<evidence type="ECO:0000313" key="7">
    <source>
        <dbReference type="Proteomes" id="UP000240811"/>
    </source>
</evidence>
<feature type="domain" description="SHSP" evidence="5">
    <location>
        <begin position="28"/>
        <end position="142"/>
    </location>
</feature>
<name>A0A2T4VYM4_9HYPH</name>
<evidence type="ECO:0000256" key="4">
    <source>
        <dbReference type="SAM" id="MobiDB-lite"/>
    </source>
</evidence>
<dbReference type="InterPro" id="IPR037913">
    <property type="entry name" value="ACD_IbpA/B"/>
</dbReference>
<evidence type="ECO:0000256" key="1">
    <source>
        <dbReference type="ARBA" id="ARBA00023016"/>
    </source>
</evidence>
<organism evidence="6 7">
    <name type="scientific">Candidatus Liberibacter europaeus</name>
    <dbReference type="NCBI Taxonomy" id="744859"/>
    <lineage>
        <taxon>Bacteria</taxon>
        <taxon>Pseudomonadati</taxon>
        <taxon>Pseudomonadota</taxon>
        <taxon>Alphaproteobacteria</taxon>
        <taxon>Hyphomicrobiales</taxon>
        <taxon>Rhizobiaceae</taxon>
        <taxon>Liberibacter</taxon>
    </lineage>
</organism>
<dbReference type="EMBL" id="PSQJ01000001">
    <property type="protein sequence ID" value="PTL86880.1"/>
    <property type="molecule type" value="Genomic_DNA"/>
</dbReference>
<sequence length="159" mass="17912">MRMDVSRIYNSAIGYDTVLSMLDGLGNPGQSIAYPPYDIARTDDNSYRITIAVAGFEASELDIEVDSGMLMVRGGKKSEEKSDDECQYLYRGIARRSFERRFQLADFVEITSASLENGLLHIELFRNIPEKMKPRRIKISQSSKNETKMIESNKSAVAA</sequence>
<dbReference type="Pfam" id="PF00011">
    <property type="entry name" value="HSP20"/>
    <property type="match status" value="1"/>
</dbReference>
<comment type="caution">
    <text evidence="6">The sequence shown here is derived from an EMBL/GenBank/DDBJ whole genome shotgun (WGS) entry which is preliminary data.</text>
</comment>
<dbReference type="AlphaFoldDB" id="A0A2T4VYM4"/>
<reference evidence="7" key="1">
    <citation type="submission" date="2018-02" db="EMBL/GenBank/DDBJ databases">
        <title>Genome sequence of Candidatus Liberibacter europaeus.</title>
        <authorList>
            <person name="Frampton R.A."/>
            <person name="Thompson S.M."/>
            <person name="David C."/>
            <person name="Addison S.M."/>
            <person name="Smith G.R."/>
        </authorList>
    </citation>
    <scope>NUCLEOTIDE SEQUENCE [LARGE SCALE GENOMIC DNA]</scope>
</reference>
<dbReference type="PANTHER" id="PTHR47062:SF1">
    <property type="entry name" value="SMALL HEAT SHOCK PROTEIN IBPA"/>
    <property type="match status" value="1"/>
</dbReference>
<dbReference type="Gene3D" id="2.60.40.790">
    <property type="match status" value="1"/>
</dbReference>
<protein>
    <submittedName>
        <fullName evidence="6">Heat-shock protein</fullName>
    </submittedName>
</protein>
<dbReference type="CDD" id="cd06470">
    <property type="entry name" value="ACD_IbpA-B_like"/>
    <property type="match status" value="1"/>
</dbReference>
<gene>
    <name evidence="6" type="ORF">C4617_00155</name>
</gene>
<dbReference type="InterPro" id="IPR002068">
    <property type="entry name" value="A-crystallin/Hsp20_dom"/>
</dbReference>
<proteinExistence type="inferred from homology"/>
<dbReference type="PANTHER" id="PTHR47062">
    <property type="match status" value="1"/>
</dbReference>
<dbReference type="SUPFAM" id="SSF49764">
    <property type="entry name" value="HSP20-like chaperones"/>
    <property type="match status" value="1"/>
</dbReference>
<dbReference type="Proteomes" id="UP000240811">
    <property type="component" value="Unassembled WGS sequence"/>
</dbReference>
<keyword evidence="1" id="KW-0346">Stress response</keyword>
<feature type="region of interest" description="Disordered" evidence="4">
    <location>
        <begin position="140"/>
        <end position="159"/>
    </location>
</feature>